<feature type="domain" description="F-box" evidence="1">
    <location>
        <begin position="1"/>
        <end position="49"/>
    </location>
</feature>
<dbReference type="InterPro" id="IPR036047">
    <property type="entry name" value="F-box-like_dom_sf"/>
</dbReference>
<dbReference type="Pfam" id="PF00646">
    <property type="entry name" value="F-box"/>
    <property type="match status" value="1"/>
</dbReference>
<dbReference type="InterPro" id="IPR001810">
    <property type="entry name" value="F-box_dom"/>
</dbReference>
<sequence length="524" mass="58465">MVGFNDLPPELIEKILLDSDLQSVARCRQVSKQLNLVVSQSTAIQYKNELALDAFEDGPPSKLTPGERLDRLQRRRKAWQAMKPLHTRTFTGQTTWWKKLYGDHLIWLGLDGYLHVMQIPSVCRGIPEKEWTVDVKIAPEDLEDVLIDPAQDLLVISQNHGKLTLLSMTTGDAHPAARKAELSVDIGSGYSLIVAFERISVFGDYLGGIASLDHMTKIKKVFVLYEWKTGKMVVQINSTTQFGYAFLTENYLLFTYSSHDQAVILSVVDIHALHEEHGVEAVFLPYSPSVCRLQSPKLRFSPSEISIETSPSQRKLHGPSVPFYPSSTGRILAIVMHGQGESISSTFIVPLSTILGQFTTKAATGEQKRLLTWEEWSDSGCGLFIAPFGGFWTVSGMTTIMEGPSYIDAAGEERSERPDGDLSLFLYDFAPFGARKYCRDVKSGNVLSTMQYRDTFVHGLVGFGKPKNYPGPTLTKLPARRVEVPEGLMPNSNPSEVLIGDDCFVFVNEDRDDSDICEYEVMSF</sequence>
<organism evidence="2 3">
    <name type="scientific">Cristinia sonorae</name>
    <dbReference type="NCBI Taxonomy" id="1940300"/>
    <lineage>
        <taxon>Eukaryota</taxon>
        <taxon>Fungi</taxon>
        <taxon>Dikarya</taxon>
        <taxon>Basidiomycota</taxon>
        <taxon>Agaricomycotina</taxon>
        <taxon>Agaricomycetes</taxon>
        <taxon>Agaricomycetidae</taxon>
        <taxon>Agaricales</taxon>
        <taxon>Pleurotineae</taxon>
        <taxon>Stephanosporaceae</taxon>
        <taxon>Cristinia</taxon>
    </lineage>
</organism>
<proteinExistence type="predicted"/>
<evidence type="ECO:0000313" key="3">
    <source>
        <dbReference type="Proteomes" id="UP000813824"/>
    </source>
</evidence>
<comment type="caution">
    <text evidence="2">The sequence shown here is derived from an EMBL/GenBank/DDBJ whole genome shotgun (WGS) entry which is preliminary data.</text>
</comment>
<dbReference type="PROSITE" id="PS50181">
    <property type="entry name" value="FBOX"/>
    <property type="match status" value="1"/>
</dbReference>
<protein>
    <recommendedName>
        <fullName evidence="1">F-box domain-containing protein</fullName>
    </recommendedName>
</protein>
<dbReference type="AlphaFoldDB" id="A0A8K0UXR6"/>
<dbReference type="SMART" id="SM00256">
    <property type="entry name" value="FBOX"/>
    <property type="match status" value="1"/>
</dbReference>
<gene>
    <name evidence="2" type="ORF">BXZ70DRAFT_1061997</name>
</gene>
<evidence type="ECO:0000259" key="1">
    <source>
        <dbReference type="PROSITE" id="PS50181"/>
    </source>
</evidence>
<accession>A0A8K0UXR6</accession>
<dbReference type="CDD" id="cd09917">
    <property type="entry name" value="F-box_SF"/>
    <property type="match status" value="1"/>
</dbReference>
<dbReference type="OrthoDB" id="2745718at2759"/>
<reference evidence="2" key="1">
    <citation type="journal article" date="2021" name="New Phytol.">
        <title>Evolutionary innovations through gain and loss of genes in the ectomycorrhizal Boletales.</title>
        <authorList>
            <person name="Wu G."/>
            <person name="Miyauchi S."/>
            <person name="Morin E."/>
            <person name="Kuo A."/>
            <person name="Drula E."/>
            <person name="Varga T."/>
            <person name="Kohler A."/>
            <person name="Feng B."/>
            <person name="Cao Y."/>
            <person name="Lipzen A."/>
            <person name="Daum C."/>
            <person name="Hundley H."/>
            <person name="Pangilinan J."/>
            <person name="Johnson J."/>
            <person name="Barry K."/>
            <person name="LaButti K."/>
            <person name="Ng V."/>
            <person name="Ahrendt S."/>
            <person name="Min B."/>
            <person name="Choi I.G."/>
            <person name="Park H."/>
            <person name="Plett J.M."/>
            <person name="Magnuson J."/>
            <person name="Spatafora J.W."/>
            <person name="Nagy L.G."/>
            <person name="Henrissat B."/>
            <person name="Grigoriev I.V."/>
            <person name="Yang Z.L."/>
            <person name="Xu J."/>
            <person name="Martin F.M."/>
        </authorList>
    </citation>
    <scope>NUCLEOTIDE SEQUENCE</scope>
    <source>
        <strain evidence="2">KKN 215</strain>
    </source>
</reference>
<keyword evidence="3" id="KW-1185">Reference proteome</keyword>
<dbReference type="SUPFAM" id="SSF81383">
    <property type="entry name" value="F-box domain"/>
    <property type="match status" value="1"/>
</dbReference>
<dbReference type="Gene3D" id="1.20.1280.50">
    <property type="match status" value="1"/>
</dbReference>
<dbReference type="Proteomes" id="UP000813824">
    <property type="component" value="Unassembled WGS sequence"/>
</dbReference>
<evidence type="ECO:0000313" key="2">
    <source>
        <dbReference type="EMBL" id="KAH8105443.1"/>
    </source>
</evidence>
<name>A0A8K0UXR6_9AGAR</name>
<dbReference type="EMBL" id="JAEVFJ010000004">
    <property type="protein sequence ID" value="KAH8105443.1"/>
    <property type="molecule type" value="Genomic_DNA"/>
</dbReference>